<keyword evidence="1" id="KW-0732">Signal</keyword>
<evidence type="ECO:0000313" key="3">
    <source>
        <dbReference type="Proteomes" id="UP000309128"/>
    </source>
</evidence>
<comment type="caution">
    <text evidence="2">The sequence shown here is derived from an EMBL/GenBank/DDBJ whole genome shotgun (WGS) entry which is preliminary data.</text>
</comment>
<evidence type="ECO:0000256" key="1">
    <source>
        <dbReference type="SAM" id="SignalP"/>
    </source>
</evidence>
<sequence length="201" mass="21287">MASAGTSRTSAAVTLCRLLSVSTPLVLAATLCAGLPAHAGTATATTGAAVTSACRIQPYGLIGGRWSELGGENSALGCPRTSEVDVYLDGVWAGRRQNFLRGQMVWSPRQGPKMVVSAWSIGGYAYVDWRTTAPRSYDRFLVRWTSAADRAGTQRDVGGGTSGRMRVRVMTTSGYRFIVEGCDDGTFSSSCKQGWTLSVTA</sequence>
<gene>
    <name evidence="2" type="ORF">ETD86_40155</name>
</gene>
<organism evidence="2 3">
    <name type="scientific">Nonomuraea turkmeniaca</name>
    <dbReference type="NCBI Taxonomy" id="103838"/>
    <lineage>
        <taxon>Bacteria</taxon>
        <taxon>Bacillati</taxon>
        <taxon>Actinomycetota</taxon>
        <taxon>Actinomycetes</taxon>
        <taxon>Streptosporangiales</taxon>
        <taxon>Streptosporangiaceae</taxon>
        <taxon>Nonomuraea</taxon>
    </lineage>
</organism>
<accession>A0A5S4F319</accession>
<dbReference type="OrthoDB" id="3529763at2"/>
<dbReference type="EMBL" id="VCKY01000197">
    <property type="protein sequence ID" value="TMR10289.1"/>
    <property type="molecule type" value="Genomic_DNA"/>
</dbReference>
<proteinExistence type="predicted"/>
<evidence type="ECO:0000313" key="2">
    <source>
        <dbReference type="EMBL" id="TMR10289.1"/>
    </source>
</evidence>
<keyword evidence="3" id="KW-1185">Reference proteome</keyword>
<dbReference type="AlphaFoldDB" id="A0A5S4F319"/>
<dbReference type="Proteomes" id="UP000309128">
    <property type="component" value="Unassembled WGS sequence"/>
</dbReference>
<name>A0A5S4F319_9ACTN</name>
<protein>
    <submittedName>
        <fullName evidence="2">Uncharacterized protein</fullName>
    </submittedName>
</protein>
<reference evidence="2 3" key="1">
    <citation type="submission" date="2019-05" db="EMBL/GenBank/DDBJ databases">
        <title>Draft genome sequence of Nonomuraea turkmeniaca DSM 43926.</title>
        <authorList>
            <person name="Saricaoglu S."/>
            <person name="Isik K."/>
        </authorList>
    </citation>
    <scope>NUCLEOTIDE SEQUENCE [LARGE SCALE GENOMIC DNA]</scope>
    <source>
        <strain evidence="2 3">DSM 43926</strain>
    </source>
</reference>
<feature type="chain" id="PRO_5038511731" evidence="1">
    <location>
        <begin position="29"/>
        <end position="201"/>
    </location>
</feature>
<feature type="signal peptide" evidence="1">
    <location>
        <begin position="1"/>
        <end position="28"/>
    </location>
</feature>